<sequence length="150" mass="16746">MDITKALAANELFQGMTASLIEKIAAICIPTHYLSGIEIFDRGTKGKEIYIVPHGRVALELTTIGETVTEELDQALENEVFGEMALVHDYRRSARATALEDIELLKIDCAALLELLDRNHEDGYNVMRNLAKILARKVVHTNLLLRNAMV</sequence>
<dbReference type="Pfam" id="PF00027">
    <property type="entry name" value="cNMP_binding"/>
    <property type="match status" value="1"/>
</dbReference>
<gene>
    <name evidence="2" type="ORF">BOW53_02760</name>
</gene>
<dbReference type="EMBL" id="MPRL01000007">
    <property type="protein sequence ID" value="OOZ41619.1"/>
    <property type="molecule type" value="Genomic_DNA"/>
</dbReference>
<dbReference type="InterPro" id="IPR018490">
    <property type="entry name" value="cNMP-bd_dom_sf"/>
</dbReference>
<dbReference type="InterPro" id="IPR050397">
    <property type="entry name" value="Env_Response_Regulators"/>
</dbReference>
<accession>A0A1T2L938</accession>
<protein>
    <recommendedName>
        <fullName evidence="1">Cyclic nucleotide-binding domain-containing protein</fullName>
    </recommendedName>
</protein>
<dbReference type="OrthoDB" id="6881322at2"/>
<dbReference type="InterPro" id="IPR000595">
    <property type="entry name" value="cNMP-bd_dom"/>
</dbReference>
<dbReference type="SUPFAM" id="SSF51206">
    <property type="entry name" value="cAMP-binding domain-like"/>
    <property type="match status" value="1"/>
</dbReference>
<dbReference type="InterPro" id="IPR014710">
    <property type="entry name" value="RmlC-like_jellyroll"/>
</dbReference>
<keyword evidence="3" id="KW-1185">Reference proteome</keyword>
<dbReference type="AlphaFoldDB" id="A0A1T2L938"/>
<dbReference type="GO" id="GO:0003700">
    <property type="term" value="F:DNA-binding transcription factor activity"/>
    <property type="evidence" value="ECO:0007669"/>
    <property type="project" value="TreeGrafter"/>
</dbReference>
<dbReference type="PROSITE" id="PS00889">
    <property type="entry name" value="CNMP_BINDING_2"/>
    <property type="match status" value="1"/>
</dbReference>
<dbReference type="GO" id="GO:0005829">
    <property type="term" value="C:cytosol"/>
    <property type="evidence" value="ECO:0007669"/>
    <property type="project" value="TreeGrafter"/>
</dbReference>
<evidence type="ECO:0000259" key="1">
    <source>
        <dbReference type="PROSITE" id="PS50042"/>
    </source>
</evidence>
<dbReference type="RefSeq" id="WP_078482563.1">
    <property type="nucleotide sequence ID" value="NZ_MPRL01000007.1"/>
</dbReference>
<dbReference type="PROSITE" id="PS50042">
    <property type="entry name" value="CNMP_BINDING_3"/>
    <property type="match status" value="1"/>
</dbReference>
<comment type="caution">
    <text evidence="2">The sequence shown here is derived from an EMBL/GenBank/DDBJ whole genome shotgun (WGS) entry which is preliminary data.</text>
</comment>
<dbReference type="CDD" id="cd00038">
    <property type="entry name" value="CAP_ED"/>
    <property type="match status" value="1"/>
</dbReference>
<organism evidence="2 3">
    <name type="scientific">Solemya pervernicosa gill symbiont</name>
    <dbReference type="NCBI Taxonomy" id="642797"/>
    <lineage>
        <taxon>Bacteria</taxon>
        <taxon>Pseudomonadati</taxon>
        <taxon>Pseudomonadota</taxon>
        <taxon>Gammaproteobacteria</taxon>
        <taxon>sulfur-oxidizing symbionts</taxon>
    </lineage>
</organism>
<dbReference type="InterPro" id="IPR018488">
    <property type="entry name" value="cNMP-bd_CS"/>
</dbReference>
<name>A0A1T2L938_9GAMM</name>
<dbReference type="PANTHER" id="PTHR24567">
    <property type="entry name" value="CRP FAMILY TRANSCRIPTIONAL REGULATORY PROTEIN"/>
    <property type="match status" value="1"/>
</dbReference>
<dbReference type="PANTHER" id="PTHR24567:SF74">
    <property type="entry name" value="HTH-TYPE TRANSCRIPTIONAL REGULATOR ARCR"/>
    <property type="match status" value="1"/>
</dbReference>
<proteinExistence type="predicted"/>
<reference evidence="2 3" key="1">
    <citation type="submission" date="2016-11" db="EMBL/GenBank/DDBJ databases">
        <title>Mixed transmission modes and dynamic genome evolution in an obligate animal-bacterial symbiosis.</title>
        <authorList>
            <person name="Russell S.L."/>
            <person name="Corbett-Detig R.B."/>
            <person name="Cavanaugh C.M."/>
        </authorList>
    </citation>
    <scope>NUCLEOTIDE SEQUENCE [LARGE SCALE GENOMIC DNA]</scope>
    <source>
        <strain evidence="2">Sveles-Q1</strain>
    </source>
</reference>
<feature type="domain" description="Cyclic nucleotide-binding" evidence="1">
    <location>
        <begin position="12"/>
        <end position="116"/>
    </location>
</feature>
<dbReference type="SMART" id="SM00100">
    <property type="entry name" value="cNMP"/>
    <property type="match status" value="1"/>
</dbReference>
<dbReference type="Gene3D" id="2.60.120.10">
    <property type="entry name" value="Jelly Rolls"/>
    <property type="match status" value="1"/>
</dbReference>
<evidence type="ECO:0000313" key="3">
    <source>
        <dbReference type="Proteomes" id="UP000191110"/>
    </source>
</evidence>
<dbReference type="Proteomes" id="UP000191110">
    <property type="component" value="Unassembled WGS sequence"/>
</dbReference>
<evidence type="ECO:0000313" key="2">
    <source>
        <dbReference type="EMBL" id="OOZ41619.1"/>
    </source>
</evidence>